<name>A0A4P8PKN2_9VIRU</name>
<dbReference type="EMBL" id="MK249207">
    <property type="protein sequence ID" value="QCQ85007.1"/>
    <property type="molecule type" value="Genomic_DNA"/>
</dbReference>
<accession>A0A4P8PKN2</accession>
<sequence>MPMSDETKGGLIGGAASIIGQGINAISTGSMNKKTREWNEKQYGIQRANALADWNAQNAYNAPEQQMARLKAAGLNPNLVYGNGATATSAQPVRSTSTADWKPQAPQVNATAVTDSYFDSRIKNQTVTNMQLQAKVLEQEALDKKMDISGKGITQARNQYDLDMAQRLQANTIAQAEGNLERIGLGNAKTIVDTKFTSDQNDRNQGRFNSDMESAVLSRLKMKADTTNSQLMSDQIKANTQNALKEGLIKDFEILLNKKGFTKSDPVWQRAGLTLVDAIVSGKGRAALDKLANIPAKIDSFKTSHGLGKGWAFPQ</sequence>
<proteinExistence type="predicted"/>
<reference evidence="1" key="1">
    <citation type="submission" date="2018-12" db="EMBL/GenBank/DDBJ databases">
        <title>Singled stranded DNA viruses identified in blackflies (Austrosimulium ungulatum) sampled in New Zealand.</title>
        <authorList>
            <person name="Kraberger S."/>
            <person name="Fontenele R.S."/>
            <person name="Schmidlin K."/>
            <person name="Walters M."/>
            <person name="Varsani A."/>
        </authorList>
    </citation>
    <scope>NUCLEOTIDE SEQUENCE [LARGE SCALE GENOMIC DNA]</scope>
    <source>
        <strain evidence="1">150</strain>
    </source>
</reference>
<protein>
    <submittedName>
        <fullName evidence="1">DNA pilot protein</fullName>
    </submittedName>
</protein>
<organism evidence="1">
    <name type="scientific">Blackfly microvirus SF02</name>
    <dbReference type="NCBI Taxonomy" id="2576452"/>
    <lineage>
        <taxon>Viruses</taxon>
        <taxon>Monodnaviria</taxon>
        <taxon>Sangervirae</taxon>
        <taxon>Phixviricota</taxon>
        <taxon>Malgrandaviricetes</taxon>
        <taxon>Petitvirales</taxon>
        <taxon>Microviridae</taxon>
        <taxon>Microvirus</taxon>
    </lineage>
</organism>
<evidence type="ECO:0000313" key="1">
    <source>
        <dbReference type="EMBL" id="QCQ85007.1"/>
    </source>
</evidence>
<dbReference type="Proteomes" id="UP000324939">
    <property type="component" value="Segment"/>
</dbReference>